<organism evidence="3 4">
    <name type="scientific">Pseudonocardia kunmingensis</name>
    <dbReference type="NCBI Taxonomy" id="630975"/>
    <lineage>
        <taxon>Bacteria</taxon>
        <taxon>Bacillati</taxon>
        <taxon>Actinomycetota</taxon>
        <taxon>Actinomycetes</taxon>
        <taxon>Pseudonocardiales</taxon>
        <taxon>Pseudonocardiaceae</taxon>
        <taxon>Pseudonocardia</taxon>
    </lineage>
</organism>
<reference evidence="3 4" key="1">
    <citation type="submission" date="2019-06" db="EMBL/GenBank/DDBJ databases">
        <title>Sequencing the genomes of 1000 actinobacteria strains.</title>
        <authorList>
            <person name="Klenk H.-P."/>
        </authorList>
    </citation>
    <scope>NUCLEOTIDE SEQUENCE [LARGE SCALE GENOMIC DNA]</scope>
    <source>
        <strain evidence="3 4">DSM 45301</strain>
    </source>
</reference>
<dbReference type="AlphaFoldDB" id="A0A543DAR3"/>
<keyword evidence="1" id="KW-1133">Transmembrane helix</keyword>
<dbReference type="RefSeq" id="WP_142060272.1">
    <property type="nucleotide sequence ID" value="NZ_VFPA01000004.1"/>
</dbReference>
<gene>
    <name evidence="3" type="ORF">FB558_6675</name>
</gene>
<keyword evidence="1" id="KW-0812">Transmembrane</keyword>
<feature type="transmembrane region" description="Helical" evidence="1">
    <location>
        <begin position="47"/>
        <end position="74"/>
    </location>
</feature>
<name>A0A543DAR3_9PSEU</name>
<dbReference type="EMBL" id="VFPA01000004">
    <property type="protein sequence ID" value="TQM06421.1"/>
    <property type="molecule type" value="Genomic_DNA"/>
</dbReference>
<keyword evidence="4" id="KW-1185">Reference proteome</keyword>
<evidence type="ECO:0000256" key="1">
    <source>
        <dbReference type="SAM" id="Phobius"/>
    </source>
</evidence>
<evidence type="ECO:0000313" key="3">
    <source>
        <dbReference type="EMBL" id="TQM06421.1"/>
    </source>
</evidence>
<sequence length="268" mass="26605">MVTAAACAALAAALVCLPVPAGAARLAALWPPAHPHGHGRRSLAAAPALLGALLGFAAAGAGGALAGGLVAVVLRKRRSRHRTEQQAAAASEQLAAAVSRIADELRAGSHPAGALAGSGADGALARAVLAPAAVAARLGDGIAPALRRGGAAHPDVAADVERIATVWTLAERHGIPLADLLTRAHEDIRWRVRFGATVRAQLAGPRATAGVLTALPLFGIALGQLIGADPIGVLRGGLPGQVLLVLGVAFVAAGSAWSERILSAAVPR</sequence>
<dbReference type="PANTHER" id="PTHR35007:SF4">
    <property type="entry name" value="CONSERVED TRANSMEMBRANE PROTEIN-RELATED"/>
    <property type="match status" value="1"/>
</dbReference>
<keyword evidence="1" id="KW-0472">Membrane</keyword>
<dbReference type="PANTHER" id="PTHR35007">
    <property type="entry name" value="INTEGRAL MEMBRANE PROTEIN-RELATED"/>
    <property type="match status" value="1"/>
</dbReference>
<feature type="chain" id="PRO_5021953777" evidence="2">
    <location>
        <begin position="24"/>
        <end position="268"/>
    </location>
</feature>
<feature type="transmembrane region" description="Helical" evidence="1">
    <location>
        <begin position="238"/>
        <end position="258"/>
    </location>
</feature>
<comment type="caution">
    <text evidence="3">The sequence shown here is derived from an EMBL/GenBank/DDBJ whole genome shotgun (WGS) entry which is preliminary data.</text>
</comment>
<feature type="transmembrane region" description="Helical" evidence="1">
    <location>
        <begin position="207"/>
        <end position="226"/>
    </location>
</feature>
<accession>A0A543DAR3</accession>
<feature type="signal peptide" evidence="2">
    <location>
        <begin position="1"/>
        <end position="23"/>
    </location>
</feature>
<dbReference type="Proteomes" id="UP000315677">
    <property type="component" value="Unassembled WGS sequence"/>
</dbReference>
<proteinExistence type="predicted"/>
<dbReference type="OrthoDB" id="3712305at2"/>
<evidence type="ECO:0000256" key="2">
    <source>
        <dbReference type="SAM" id="SignalP"/>
    </source>
</evidence>
<evidence type="ECO:0000313" key="4">
    <source>
        <dbReference type="Proteomes" id="UP000315677"/>
    </source>
</evidence>
<keyword evidence="2" id="KW-0732">Signal</keyword>
<protein>
    <submittedName>
        <fullName evidence="3">Tight adherence protein B</fullName>
    </submittedName>
</protein>